<dbReference type="CDD" id="cd17535">
    <property type="entry name" value="REC_NarL-like"/>
    <property type="match status" value="1"/>
</dbReference>
<keyword evidence="2" id="KW-0238">DNA-binding</keyword>
<evidence type="ECO:0000256" key="3">
    <source>
        <dbReference type="PROSITE-ProRule" id="PRU00169"/>
    </source>
</evidence>
<protein>
    <submittedName>
        <fullName evidence="6">Two component transcriptional regulator, LuxR family</fullName>
    </submittedName>
</protein>
<evidence type="ECO:0000313" key="6">
    <source>
        <dbReference type="EMBL" id="ABK98010.1"/>
    </source>
</evidence>
<dbReference type="Pfam" id="PF00196">
    <property type="entry name" value="GerE"/>
    <property type="match status" value="1"/>
</dbReference>
<dbReference type="PROSITE" id="PS50043">
    <property type="entry name" value="HTH_LUXR_2"/>
    <property type="match status" value="1"/>
</dbReference>
<dbReference type="PANTHER" id="PTHR43214:SF43">
    <property type="entry name" value="TWO-COMPONENT RESPONSE REGULATOR"/>
    <property type="match status" value="1"/>
</dbReference>
<dbReference type="EMBL" id="CP000482">
    <property type="protein sequence ID" value="ABK98010.1"/>
    <property type="molecule type" value="Genomic_DNA"/>
</dbReference>
<dbReference type="GO" id="GO:0000160">
    <property type="term" value="P:phosphorelay signal transduction system"/>
    <property type="evidence" value="ECO:0007669"/>
    <property type="project" value="InterPro"/>
</dbReference>
<dbReference type="InterPro" id="IPR039420">
    <property type="entry name" value="WalR-like"/>
</dbReference>
<evidence type="ECO:0000313" key="7">
    <source>
        <dbReference type="Proteomes" id="UP000006732"/>
    </source>
</evidence>
<keyword evidence="1" id="KW-0597">Phosphoprotein</keyword>
<proteinExistence type="predicted"/>
<accession>A1AKZ0</accession>
<dbReference type="PRINTS" id="PR00038">
    <property type="entry name" value="HTHLUXR"/>
</dbReference>
<dbReference type="eggNOG" id="COG2197">
    <property type="taxonomic scope" value="Bacteria"/>
</dbReference>
<sequence>MLCSHSAPVPKPETRHGDALKGITVKDNDTTGILVASDQILLRAGLRELLHTEPNLDVVGEALDENETIYLTGRLEPDIVLMVVLNRREASIGVTKRLKAQHPDIGVILVTSCEDTTFARDIIRAGASGYLPTRAAQSELINAIHAIRRGDLYIHPSMTRCLLYGQTSPAVARVPPRKPLTRREAEILGYIAQGHTNRQIAELLFVSVRTVESHRARLQGKLNAHCRMDLVRHAANLDIR</sequence>
<dbReference type="Gene3D" id="3.40.50.2300">
    <property type="match status" value="1"/>
</dbReference>
<organism evidence="6 7">
    <name type="scientific">Pelobacter propionicus (strain DSM 2379 / NBRC 103807 / OttBd1)</name>
    <dbReference type="NCBI Taxonomy" id="338966"/>
    <lineage>
        <taxon>Bacteria</taxon>
        <taxon>Pseudomonadati</taxon>
        <taxon>Thermodesulfobacteriota</taxon>
        <taxon>Desulfuromonadia</taxon>
        <taxon>Desulfuromonadales</taxon>
        <taxon>Desulfuromonadaceae</taxon>
        <taxon>Pelobacter</taxon>
    </lineage>
</organism>
<dbReference type="InterPro" id="IPR001789">
    <property type="entry name" value="Sig_transdc_resp-reg_receiver"/>
</dbReference>
<dbReference type="Proteomes" id="UP000006732">
    <property type="component" value="Chromosome"/>
</dbReference>
<dbReference type="PANTHER" id="PTHR43214">
    <property type="entry name" value="TWO-COMPONENT RESPONSE REGULATOR"/>
    <property type="match status" value="1"/>
</dbReference>
<evidence type="ECO:0000259" key="4">
    <source>
        <dbReference type="PROSITE" id="PS50043"/>
    </source>
</evidence>
<dbReference type="STRING" id="338966.Ppro_0376"/>
<dbReference type="InterPro" id="IPR000792">
    <property type="entry name" value="Tscrpt_reg_LuxR_C"/>
</dbReference>
<dbReference type="PROSITE" id="PS00622">
    <property type="entry name" value="HTH_LUXR_1"/>
    <property type="match status" value="1"/>
</dbReference>
<dbReference type="PROSITE" id="PS50110">
    <property type="entry name" value="RESPONSE_REGULATORY"/>
    <property type="match status" value="1"/>
</dbReference>
<name>A1AKZ0_PELPD</name>
<dbReference type="HOGENOM" id="CLU_000445_90_1_7"/>
<dbReference type="GO" id="GO:0003677">
    <property type="term" value="F:DNA binding"/>
    <property type="evidence" value="ECO:0007669"/>
    <property type="project" value="UniProtKB-KW"/>
</dbReference>
<dbReference type="OrthoDB" id="9780312at2"/>
<dbReference type="InterPro" id="IPR058245">
    <property type="entry name" value="NreC/VraR/RcsB-like_REC"/>
</dbReference>
<feature type="domain" description="Response regulatory" evidence="5">
    <location>
        <begin position="32"/>
        <end position="148"/>
    </location>
</feature>
<dbReference type="InterPro" id="IPR016032">
    <property type="entry name" value="Sig_transdc_resp-reg_C-effctor"/>
</dbReference>
<dbReference type="SMART" id="SM00448">
    <property type="entry name" value="REC"/>
    <property type="match status" value="1"/>
</dbReference>
<feature type="domain" description="HTH luxR-type" evidence="4">
    <location>
        <begin position="173"/>
        <end position="238"/>
    </location>
</feature>
<evidence type="ECO:0000256" key="2">
    <source>
        <dbReference type="ARBA" id="ARBA00023125"/>
    </source>
</evidence>
<comment type="caution">
    <text evidence="3">Lacks conserved residue(s) required for the propagation of feature annotation.</text>
</comment>
<keyword evidence="7" id="KW-1185">Reference proteome</keyword>
<dbReference type="Pfam" id="PF00072">
    <property type="entry name" value="Response_reg"/>
    <property type="match status" value="1"/>
</dbReference>
<dbReference type="AlphaFoldDB" id="A1AKZ0"/>
<dbReference type="GO" id="GO:0006355">
    <property type="term" value="P:regulation of DNA-templated transcription"/>
    <property type="evidence" value="ECO:0007669"/>
    <property type="project" value="InterPro"/>
</dbReference>
<dbReference type="SMART" id="SM00421">
    <property type="entry name" value="HTH_LUXR"/>
    <property type="match status" value="1"/>
</dbReference>
<evidence type="ECO:0000256" key="1">
    <source>
        <dbReference type="ARBA" id="ARBA00022553"/>
    </source>
</evidence>
<dbReference type="CDD" id="cd06170">
    <property type="entry name" value="LuxR_C_like"/>
    <property type="match status" value="1"/>
</dbReference>
<evidence type="ECO:0000259" key="5">
    <source>
        <dbReference type="PROSITE" id="PS50110"/>
    </source>
</evidence>
<dbReference type="InterPro" id="IPR011006">
    <property type="entry name" value="CheY-like_superfamily"/>
</dbReference>
<dbReference type="SUPFAM" id="SSF46894">
    <property type="entry name" value="C-terminal effector domain of the bipartite response regulators"/>
    <property type="match status" value="1"/>
</dbReference>
<gene>
    <name evidence="6" type="ordered locus">Ppro_0376</name>
</gene>
<reference evidence="6 7" key="1">
    <citation type="submission" date="2006-10" db="EMBL/GenBank/DDBJ databases">
        <title>Complete sequence of chromosome of Pelobacter propionicus DSM 2379.</title>
        <authorList>
            <consortium name="US DOE Joint Genome Institute"/>
            <person name="Copeland A."/>
            <person name="Lucas S."/>
            <person name="Lapidus A."/>
            <person name="Barry K."/>
            <person name="Detter J.C."/>
            <person name="Glavina del Rio T."/>
            <person name="Hammon N."/>
            <person name="Israni S."/>
            <person name="Dalin E."/>
            <person name="Tice H."/>
            <person name="Pitluck S."/>
            <person name="Saunders E."/>
            <person name="Brettin T."/>
            <person name="Bruce D."/>
            <person name="Han C."/>
            <person name="Tapia R."/>
            <person name="Schmutz J."/>
            <person name="Larimer F."/>
            <person name="Land M."/>
            <person name="Hauser L."/>
            <person name="Kyrpides N."/>
            <person name="Kim E."/>
            <person name="Lovley D."/>
            <person name="Richardson P."/>
        </authorList>
    </citation>
    <scope>NUCLEOTIDE SEQUENCE [LARGE SCALE GENOMIC DNA]</scope>
    <source>
        <strain evidence="7">DSM 2379 / NBRC 103807 / OttBd1</strain>
    </source>
</reference>
<dbReference type="SUPFAM" id="SSF52172">
    <property type="entry name" value="CheY-like"/>
    <property type="match status" value="1"/>
</dbReference>
<dbReference type="KEGG" id="ppd:Ppro_0376"/>